<dbReference type="InterPro" id="IPR017938">
    <property type="entry name" value="Riboflavin_synthase-like_b-brl"/>
</dbReference>
<dbReference type="CDD" id="cd06193">
    <property type="entry name" value="siderophore_interacting"/>
    <property type="match status" value="1"/>
</dbReference>
<gene>
    <name evidence="3" type="ORF">QWJ08_07610</name>
</gene>
<accession>A0ABT7XZQ7</accession>
<keyword evidence="4" id="KW-1185">Reference proteome</keyword>
<dbReference type="InterPro" id="IPR039374">
    <property type="entry name" value="SIP_fam"/>
</dbReference>
<dbReference type="SUPFAM" id="SSF63380">
    <property type="entry name" value="Riboflavin synthase domain-like"/>
    <property type="match status" value="1"/>
</dbReference>
<dbReference type="PROSITE" id="PS51384">
    <property type="entry name" value="FAD_FR"/>
    <property type="match status" value="1"/>
</dbReference>
<evidence type="ECO:0000313" key="4">
    <source>
        <dbReference type="Proteomes" id="UP001169719"/>
    </source>
</evidence>
<evidence type="ECO:0000256" key="1">
    <source>
        <dbReference type="ARBA" id="ARBA00035644"/>
    </source>
</evidence>
<organism evidence="3 4">
    <name type="scientific">Vibrio agarivorans</name>
    <dbReference type="NCBI Taxonomy" id="153622"/>
    <lineage>
        <taxon>Bacteria</taxon>
        <taxon>Pseudomonadati</taxon>
        <taxon>Pseudomonadota</taxon>
        <taxon>Gammaproteobacteria</taxon>
        <taxon>Vibrionales</taxon>
        <taxon>Vibrionaceae</taxon>
        <taxon>Vibrio</taxon>
    </lineage>
</organism>
<feature type="domain" description="FAD-binding FR-type" evidence="2">
    <location>
        <begin position="5"/>
        <end position="123"/>
    </location>
</feature>
<comment type="similarity">
    <text evidence="1">Belongs to the SIP oxidoreductase family.</text>
</comment>
<comment type="caution">
    <text evidence="3">The sequence shown here is derived from an EMBL/GenBank/DDBJ whole genome shotgun (WGS) entry which is preliminary data.</text>
</comment>
<dbReference type="PANTHER" id="PTHR30157:SF0">
    <property type="entry name" value="NADPH-DEPENDENT FERRIC-CHELATE REDUCTASE"/>
    <property type="match status" value="1"/>
</dbReference>
<evidence type="ECO:0000313" key="3">
    <source>
        <dbReference type="EMBL" id="MDN2481259.1"/>
    </source>
</evidence>
<dbReference type="InterPro" id="IPR039261">
    <property type="entry name" value="FNR_nucleotide-bd"/>
</dbReference>
<dbReference type="InterPro" id="IPR013113">
    <property type="entry name" value="SIP_FAD-bd"/>
</dbReference>
<dbReference type="Gene3D" id="2.40.30.10">
    <property type="entry name" value="Translation factors"/>
    <property type="match status" value="1"/>
</dbReference>
<reference evidence="3" key="1">
    <citation type="submission" date="2024-05" db="EMBL/GenBank/DDBJ databases">
        <title>Genome Sequences of Four Agar- Degrading Marine Bacteria.</title>
        <authorList>
            <person name="Phillips E.K."/>
            <person name="Shaffer J.C."/>
            <person name="Henson M.W."/>
            <person name="Temperton B."/>
            <person name="Thrash C.J."/>
            <person name="Martin M.O."/>
        </authorList>
    </citation>
    <scope>NUCLEOTIDE SEQUENCE</scope>
    <source>
        <strain evidence="3">EKP203</strain>
    </source>
</reference>
<dbReference type="EMBL" id="JAUEOZ010000001">
    <property type="protein sequence ID" value="MDN2481259.1"/>
    <property type="molecule type" value="Genomic_DNA"/>
</dbReference>
<protein>
    <submittedName>
        <fullName evidence="3">Siderophore-interacting protein</fullName>
    </submittedName>
</protein>
<dbReference type="Pfam" id="PF04954">
    <property type="entry name" value="SIP"/>
    <property type="match status" value="1"/>
</dbReference>
<dbReference type="Gene3D" id="3.40.50.80">
    <property type="entry name" value="Nucleotide-binding domain of ferredoxin-NADP reductase (FNR) module"/>
    <property type="match status" value="1"/>
</dbReference>
<dbReference type="Pfam" id="PF08021">
    <property type="entry name" value="FAD_binding_9"/>
    <property type="match status" value="1"/>
</dbReference>
<name>A0ABT7XZQ7_9VIBR</name>
<dbReference type="PANTHER" id="PTHR30157">
    <property type="entry name" value="FERRIC REDUCTASE, NADPH-DEPENDENT"/>
    <property type="match status" value="1"/>
</dbReference>
<dbReference type="RefSeq" id="WP_289961393.1">
    <property type="nucleotide sequence ID" value="NZ_JAUEOZ010000001.1"/>
</dbReference>
<dbReference type="Proteomes" id="UP001169719">
    <property type="component" value="Unassembled WGS sequence"/>
</dbReference>
<dbReference type="InterPro" id="IPR007037">
    <property type="entry name" value="SIP_rossman_dom"/>
</dbReference>
<sequence>MKRKMVPKSLTVIATSKLSDNYLRIRFSGEDLARMPEDCTGDYIKLIFSQNGSTEIGDLGEGQRPIMRTYTIRHFDPNNQTLDVDFVLHDSEQSSGVASKWAANAQVGDTIKIGGPGHSDTVPFDLSHYVMFADMTSLPALSATVAQLSEKPSGDIYIQVSDNTDRQALEGEINAPEGMQLHWLVASPHQPALTSVVDSISLPHNQAGVWCACEFSQMRAIRRHISDHFELERSHCYFSSYWKDGVTEDGHKVLKKEDAEAFSQKG</sequence>
<dbReference type="InterPro" id="IPR017927">
    <property type="entry name" value="FAD-bd_FR_type"/>
</dbReference>
<evidence type="ECO:0000259" key="2">
    <source>
        <dbReference type="PROSITE" id="PS51384"/>
    </source>
</evidence>
<proteinExistence type="inferred from homology"/>